<gene>
    <name evidence="1" type="ORF">GA0061101_1589</name>
</gene>
<evidence type="ECO:0000313" key="1">
    <source>
        <dbReference type="EMBL" id="SCB52906.1"/>
    </source>
</evidence>
<accession>A0A1C3XLH9</accession>
<organism evidence="1 2">
    <name type="scientific">Rhizobium lusitanum</name>
    <dbReference type="NCBI Taxonomy" id="293958"/>
    <lineage>
        <taxon>Bacteria</taxon>
        <taxon>Pseudomonadati</taxon>
        <taxon>Pseudomonadota</taxon>
        <taxon>Alphaproteobacteria</taxon>
        <taxon>Hyphomicrobiales</taxon>
        <taxon>Rhizobiaceae</taxon>
        <taxon>Rhizobium/Agrobacterium group</taxon>
        <taxon>Rhizobium</taxon>
    </lineage>
</organism>
<dbReference type="GO" id="GO:0004803">
    <property type="term" value="F:transposase activity"/>
    <property type="evidence" value="ECO:0007669"/>
    <property type="project" value="InterPro"/>
</dbReference>
<reference evidence="1 2" key="1">
    <citation type="submission" date="2016-08" db="EMBL/GenBank/DDBJ databases">
        <authorList>
            <person name="Seilhamer J.J."/>
        </authorList>
    </citation>
    <scope>NUCLEOTIDE SEQUENCE [LARGE SCALE GENOMIC DNA]</scope>
    <source>
        <strain evidence="1 2">P1-7</strain>
    </source>
</reference>
<protein>
    <submittedName>
        <fullName evidence="1">Transposase</fullName>
    </submittedName>
</protein>
<dbReference type="InterPro" id="IPR010921">
    <property type="entry name" value="Trp_repressor/repl_initiator"/>
</dbReference>
<dbReference type="InterPro" id="IPR002514">
    <property type="entry name" value="Transposase_8"/>
</dbReference>
<dbReference type="GO" id="GO:0006313">
    <property type="term" value="P:DNA transposition"/>
    <property type="evidence" value="ECO:0007669"/>
    <property type="project" value="InterPro"/>
</dbReference>
<dbReference type="EMBL" id="FMAF01000058">
    <property type="protein sequence ID" value="SCB52906.1"/>
    <property type="molecule type" value="Genomic_DNA"/>
</dbReference>
<sequence>MSEDMNHDRTFEILTAEPVRTRRKPKSWSDEAKALILEQALAPGANVSAVARAHGMDPSQLFGWRRVALASGSVQRLRATENDEAFTRFEAVRTDTVEIQVGDTTLRVSASIDPALLSGIVRAVRQA</sequence>
<proteinExistence type="predicted"/>
<dbReference type="Proteomes" id="UP000199205">
    <property type="component" value="Unassembled WGS sequence"/>
</dbReference>
<dbReference type="PANTHER" id="PTHR37936">
    <property type="entry name" value="TRANSPOSASE INSC FOR INSERTION ELEMENT IS2A-RELATED"/>
    <property type="match status" value="1"/>
</dbReference>
<dbReference type="Pfam" id="PF01527">
    <property type="entry name" value="HTH_Tnp_1"/>
    <property type="match status" value="1"/>
</dbReference>
<dbReference type="PANTHER" id="PTHR37936:SF3">
    <property type="entry name" value="TRANSPOSASE INSC FOR INSERTION ELEMENT IS2A-RELATED"/>
    <property type="match status" value="1"/>
</dbReference>
<dbReference type="AlphaFoldDB" id="A0A1C3XLH9"/>
<dbReference type="OrthoDB" id="9800877at2"/>
<name>A0A1C3XLH9_9HYPH</name>
<evidence type="ECO:0000313" key="2">
    <source>
        <dbReference type="Proteomes" id="UP000199205"/>
    </source>
</evidence>
<dbReference type="SUPFAM" id="SSF48295">
    <property type="entry name" value="TrpR-like"/>
    <property type="match status" value="1"/>
</dbReference>
<dbReference type="GO" id="GO:0043565">
    <property type="term" value="F:sequence-specific DNA binding"/>
    <property type="evidence" value="ECO:0007669"/>
    <property type="project" value="InterPro"/>
</dbReference>